<dbReference type="Pfam" id="PF10776">
    <property type="entry name" value="DUF2600"/>
    <property type="match status" value="1"/>
</dbReference>
<dbReference type="AlphaFoldDB" id="A0A4R1PY93"/>
<proteinExistence type="predicted"/>
<reference evidence="1 2" key="1">
    <citation type="submission" date="2019-03" db="EMBL/GenBank/DDBJ databases">
        <title>Genomic Encyclopedia of Type Strains, Phase IV (KMG-IV): sequencing the most valuable type-strain genomes for metagenomic binning, comparative biology and taxonomic classification.</title>
        <authorList>
            <person name="Goeker M."/>
        </authorList>
    </citation>
    <scope>NUCLEOTIDE SEQUENCE [LARGE SCALE GENOMIC DNA]</scope>
    <source>
        <strain evidence="1 2">DSM 15969</strain>
    </source>
</reference>
<accession>A0A4R1PY93</accession>
<comment type="caution">
    <text evidence="1">The sequence shown here is derived from an EMBL/GenBank/DDBJ whole genome shotgun (WGS) entry which is preliminary data.</text>
</comment>
<evidence type="ECO:0000313" key="1">
    <source>
        <dbReference type="EMBL" id="TCL37761.1"/>
    </source>
</evidence>
<dbReference type="RefSeq" id="WP_132078829.1">
    <property type="nucleotide sequence ID" value="NZ_SLUI01000005.1"/>
</dbReference>
<gene>
    <name evidence="1" type="ORF">EV210_105197</name>
</gene>
<organism evidence="1 2">
    <name type="scientific">Anaerospora hongkongensis</name>
    <dbReference type="NCBI Taxonomy" id="244830"/>
    <lineage>
        <taxon>Bacteria</taxon>
        <taxon>Bacillati</taxon>
        <taxon>Bacillota</taxon>
        <taxon>Negativicutes</taxon>
        <taxon>Selenomonadales</taxon>
        <taxon>Sporomusaceae</taxon>
        <taxon>Anaerospora</taxon>
    </lineage>
</organism>
<dbReference type="OrthoDB" id="2371262at2"/>
<dbReference type="EMBL" id="SLUI01000005">
    <property type="protein sequence ID" value="TCL37761.1"/>
    <property type="molecule type" value="Genomic_DNA"/>
</dbReference>
<keyword evidence="2" id="KW-1185">Reference proteome</keyword>
<dbReference type="InterPro" id="IPR019712">
    <property type="entry name" value="YtpB-like"/>
</dbReference>
<name>A0A4R1PY93_9FIRM</name>
<evidence type="ECO:0000313" key="2">
    <source>
        <dbReference type="Proteomes" id="UP000295063"/>
    </source>
</evidence>
<sequence length="352" mass="40071">MFTFIHPLSFVIRFVTRVFPQVSRELDHWRTLAAQIPDRELAAQALASIRDKKFHCQGGCIYSLYPGTDRAAMIRFIVALQTISDYLDNLCDRLTVYNEAAFRQLHLAMTDALTPHGPLHNYYQFYPLHNDGAYLNTLVLACRREVACLPGYGAVQAKAFVLARLYGELQTYKHLAPDIREETMLRWTSDHLPDYPGLSPWEFAAATGSTLGLFMLCAAAACPHPKEETARTIATAYFPYITGLHILLDYFIDAKEDGEHGDLNFTAYYADDRVMADRLAYFINQASIRTQMLPNSNFHQTVICGLLAMYLSDPKTDHQPEQTIKTTLLSRAGWLTRLCYAVCRLLRRKKLL</sequence>
<protein>
    <submittedName>
        <fullName evidence="1">Tetraprenyl-beta-curcumene synthase</fullName>
    </submittedName>
</protein>
<dbReference type="Proteomes" id="UP000295063">
    <property type="component" value="Unassembled WGS sequence"/>
</dbReference>